<dbReference type="PANTHER" id="PTHR43625">
    <property type="entry name" value="AFLATOXIN B1 ALDEHYDE REDUCTASE"/>
    <property type="match status" value="1"/>
</dbReference>
<dbReference type="Pfam" id="PF00248">
    <property type="entry name" value="Aldo_ket_red"/>
    <property type="match status" value="1"/>
</dbReference>
<dbReference type="GO" id="GO:0016491">
    <property type="term" value="F:oxidoreductase activity"/>
    <property type="evidence" value="ECO:0007669"/>
    <property type="project" value="UniProtKB-KW"/>
</dbReference>
<evidence type="ECO:0000259" key="2">
    <source>
        <dbReference type="Pfam" id="PF00248"/>
    </source>
</evidence>
<accession>A0A9P8UHP9</accession>
<comment type="caution">
    <text evidence="3">The sequence shown here is derived from an EMBL/GenBank/DDBJ whole genome shotgun (WGS) entry which is preliminary data.</text>
</comment>
<evidence type="ECO:0000256" key="1">
    <source>
        <dbReference type="ARBA" id="ARBA00023002"/>
    </source>
</evidence>
<dbReference type="Proteomes" id="UP000758603">
    <property type="component" value="Unassembled WGS sequence"/>
</dbReference>
<protein>
    <submittedName>
        <fullName evidence="3">NADP-dependent oxidoreductase domain-containing protein</fullName>
    </submittedName>
</protein>
<dbReference type="Gene3D" id="3.20.20.100">
    <property type="entry name" value="NADP-dependent oxidoreductase domain"/>
    <property type="match status" value="1"/>
</dbReference>
<dbReference type="InterPro" id="IPR050791">
    <property type="entry name" value="Aldo-Keto_reductase"/>
</dbReference>
<dbReference type="EMBL" id="JAGPXC010000006">
    <property type="protein sequence ID" value="KAH6652358.1"/>
    <property type="molecule type" value="Genomic_DNA"/>
</dbReference>
<dbReference type="SUPFAM" id="SSF51430">
    <property type="entry name" value="NAD(P)-linked oxidoreductase"/>
    <property type="match status" value="1"/>
</dbReference>
<keyword evidence="1" id="KW-0560">Oxidoreductase</keyword>
<evidence type="ECO:0000313" key="3">
    <source>
        <dbReference type="EMBL" id="KAH6652358.1"/>
    </source>
</evidence>
<evidence type="ECO:0000313" key="4">
    <source>
        <dbReference type="Proteomes" id="UP000758603"/>
    </source>
</evidence>
<dbReference type="GeneID" id="70125828"/>
<proteinExistence type="predicted"/>
<dbReference type="PRINTS" id="PR00069">
    <property type="entry name" value="ALDKETRDTASE"/>
</dbReference>
<dbReference type="RefSeq" id="XP_045956636.1">
    <property type="nucleotide sequence ID" value="XM_046096936.1"/>
</dbReference>
<dbReference type="AlphaFoldDB" id="A0A9P8UHP9"/>
<dbReference type="GO" id="GO:0005737">
    <property type="term" value="C:cytoplasm"/>
    <property type="evidence" value="ECO:0007669"/>
    <property type="project" value="TreeGrafter"/>
</dbReference>
<dbReference type="InterPro" id="IPR036812">
    <property type="entry name" value="NAD(P)_OxRdtase_dom_sf"/>
</dbReference>
<feature type="non-terminal residue" evidence="3">
    <location>
        <position position="326"/>
    </location>
</feature>
<dbReference type="PANTHER" id="PTHR43625:SF40">
    <property type="entry name" value="ALDO-KETO REDUCTASE YAKC [NADP(+)]"/>
    <property type="match status" value="1"/>
</dbReference>
<feature type="domain" description="NADP-dependent oxidoreductase" evidence="2">
    <location>
        <begin position="21"/>
        <end position="316"/>
    </location>
</feature>
<organism evidence="3 4">
    <name type="scientific">Truncatella angustata</name>
    <dbReference type="NCBI Taxonomy" id="152316"/>
    <lineage>
        <taxon>Eukaryota</taxon>
        <taxon>Fungi</taxon>
        <taxon>Dikarya</taxon>
        <taxon>Ascomycota</taxon>
        <taxon>Pezizomycotina</taxon>
        <taxon>Sordariomycetes</taxon>
        <taxon>Xylariomycetidae</taxon>
        <taxon>Amphisphaeriales</taxon>
        <taxon>Sporocadaceae</taxon>
        <taxon>Truncatella</taxon>
    </lineage>
</organism>
<keyword evidence="4" id="KW-1185">Reference proteome</keyword>
<dbReference type="InterPro" id="IPR023210">
    <property type="entry name" value="NADP_OxRdtase_dom"/>
</dbReference>
<reference evidence="3" key="1">
    <citation type="journal article" date="2021" name="Nat. Commun.">
        <title>Genetic determinants of endophytism in the Arabidopsis root mycobiome.</title>
        <authorList>
            <person name="Mesny F."/>
            <person name="Miyauchi S."/>
            <person name="Thiergart T."/>
            <person name="Pickel B."/>
            <person name="Atanasova L."/>
            <person name="Karlsson M."/>
            <person name="Huettel B."/>
            <person name="Barry K.W."/>
            <person name="Haridas S."/>
            <person name="Chen C."/>
            <person name="Bauer D."/>
            <person name="Andreopoulos W."/>
            <person name="Pangilinan J."/>
            <person name="LaButti K."/>
            <person name="Riley R."/>
            <person name="Lipzen A."/>
            <person name="Clum A."/>
            <person name="Drula E."/>
            <person name="Henrissat B."/>
            <person name="Kohler A."/>
            <person name="Grigoriev I.V."/>
            <person name="Martin F.M."/>
            <person name="Hacquard S."/>
        </authorList>
    </citation>
    <scope>NUCLEOTIDE SEQUENCE</scope>
    <source>
        <strain evidence="3">MPI-SDFR-AT-0073</strain>
    </source>
</reference>
<dbReference type="OrthoDB" id="37537at2759"/>
<gene>
    <name evidence="3" type="ORF">BKA67DRAFT_487654</name>
</gene>
<name>A0A9P8UHP9_9PEZI</name>
<sequence>MAPRNVPLHRLGKNGPLVPALGLGLMGMGIMYGIPPSDEERFAVLDRAVEIGATNWDTSDFYGDCESLVGKWFKRTGKRDEIFLATKFGVVKGSSDFAINSSGPYVREALEASLQALGTDYVDLYYMHRANSNTPIEETARALAELKAEGKIKHIGLSEVSSTTLRRASKIVHIDAVQIEYSLFDLDIENSEGTDLLAACRELGTATVAYSPLGRGLLTGTLNSTENINKEGDWRSMFPRFIGENYEANIKLVNRFKSFADNKGCTPGQLAIAWLLKQGDDIIPIPGTKRTKYLEENWGALKVQLTDEEVAEIRHFAETNKVVGER</sequence>
<dbReference type="InterPro" id="IPR020471">
    <property type="entry name" value="AKR"/>
</dbReference>